<evidence type="ECO:0000256" key="1">
    <source>
        <dbReference type="ARBA" id="ARBA00004651"/>
    </source>
</evidence>
<name>A0A1T5BDY0_9SPHI</name>
<feature type="transmembrane region" description="Helical" evidence="7">
    <location>
        <begin position="12"/>
        <end position="38"/>
    </location>
</feature>
<keyword evidence="6 7" id="KW-0472">Membrane</keyword>
<dbReference type="STRING" id="572036.SAMN05661099_1518"/>
<dbReference type="Proteomes" id="UP000189981">
    <property type="component" value="Unassembled WGS sequence"/>
</dbReference>
<dbReference type="Pfam" id="PF09335">
    <property type="entry name" value="VTT_dom"/>
    <property type="match status" value="1"/>
</dbReference>
<keyword evidence="10" id="KW-1185">Reference proteome</keyword>
<evidence type="ECO:0000256" key="3">
    <source>
        <dbReference type="ARBA" id="ARBA00022475"/>
    </source>
</evidence>
<keyword evidence="4 7" id="KW-0812">Transmembrane</keyword>
<evidence type="ECO:0000256" key="7">
    <source>
        <dbReference type="RuleBase" id="RU367016"/>
    </source>
</evidence>
<evidence type="ECO:0000313" key="10">
    <source>
        <dbReference type="Proteomes" id="UP000189981"/>
    </source>
</evidence>
<gene>
    <name evidence="9" type="ORF">SAMN05661099_1518</name>
</gene>
<dbReference type="EMBL" id="FUYR01000001">
    <property type="protein sequence ID" value="SKB45277.1"/>
    <property type="molecule type" value="Genomic_DNA"/>
</dbReference>
<keyword evidence="3 7" id="KW-1003">Cell membrane</keyword>
<evidence type="ECO:0000313" key="9">
    <source>
        <dbReference type="EMBL" id="SKB45277.1"/>
    </source>
</evidence>
<comment type="subcellular location">
    <subcellularLocation>
        <location evidence="1 7">Cell membrane</location>
        <topology evidence="1 7">Multi-pass membrane protein</topology>
    </subcellularLocation>
</comment>
<dbReference type="PANTHER" id="PTHR30353">
    <property type="entry name" value="INNER MEMBRANE PROTEIN DEDA-RELATED"/>
    <property type="match status" value="1"/>
</dbReference>
<evidence type="ECO:0000256" key="2">
    <source>
        <dbReference type="ARBA" id="ARBA00010792"/>
    </source>
</evidence>
<dbReference type="GO" id="GO:0005886">
    <property type="term" value="C:plasma membrane"/>
    <property type="evidence" value="ECO:0007669"/>
    <property type="project" value="UniProtKB-SubCell"/>
</dbReference>
<feature type="transmembrane region" description="Helical" evidence="7">
    <location>
        <begin position="143"/>
        <end position="169"/>
    </location>
</feature>
<feature type="domain" description="VTT" evidence="8">
    <location>
        <begin position="38"/>
        <end position="162"/>
    </location>
</feature>
<keyword evidence="5 7" id="KW-1133">Transmembrane helix</keyword>
<organism evidence="9 10">
    <name type="scientific">Daejeonella lutea</name>
    <dbReference type="NCBI Taxonomy" id="572036"/>
    <lineage>
        <taxon>Bacteria</taxon>
        <taxon>Pseudomonadati</taxon>
        <taxon>Bacteroidota</taxon>
        <taxon>Sphingobacteriia</taxon>
        <taxon>Sphingobacteriales</taxon>
        <taxon>Sphingobacteriaceae</taxon>
        <taxon>Daejeonella</taxon>
    </lineage>
</organism>
<accession>A0A1T5BDY0</accession>
<comment type="similarity">
    <text evidence="2 7">Belongs to the DedA family.</text>
</comment>
<evidence type="ECO:0000256" key="5">
    <source>
        <dbReference type="ARBA" id="ARBA00022989"/>
    </source>
</evidence>
<feature type="transmembrane region" description="Helical" evidence="7">
    <location>
        <begin position="175"/>
        <end position="193"/>
    </location>
</feature>
<dbReference type="RefSeq" id="WP_079701984.1">
    <property type="nucleotide sequence ID" value="NZ_FUYR01000001.1"/>
</dbReference>
<evidence type="ECO:0000256" key="4">
    <source>
        <dbReference type="ARBA" id="ARBA00022692"/>
    </source>
</evidence>
<dbReference type="AlphaFoldDB" id="A0A1T5BDY0"/>
<proteinExistence type="inferred from homology"/>
<feature type="transmembrane region" description="Helical" evidence="7">
    <location>
        <begin position="58"/>
        <end position="80"/>
    </location>
</feature>
<reference evidence="10" key="1">
    <citation type="submission" date="2017-02" db="EMBL/GenBank/DDBJ databases">
        <authorList>
            <person name="Varghese N."/>
            <person name="Submissions S."/>
        </authorList>
    </citation>
    <scope>NUCLEOTIDE SEQUENCE [LARGE SCALE GENOMIC DNA]</scope>
    <source>
        <strain evidence="10">DSM 22385</strain>
    </source>
</reference>
<dbReference type="OrthoDB" id="9813426at2"/>
<evidence type="ECO:0000256" key="6">
    <source>
        <dbReference type="ARBA" id="ARBA00023136"/>
    </source>
</evidence>
<dbReference type="InterPro" id="IPR032818">
    <property type="entry name" value="DedA-like"/>
</dbReference>
<evidence type="ECO:0000259" key="8">
    <source>
        <dbReference type="Pfam" id="PF09335"/>
    </source>
</evidence>
<sequence>MLLLIENSNLIEWGGLFIILAFVFLETGLLLGIIVPGGETLLFTSGLLVSTGTLQTDIGTLLIGVILAGISGDISGFYIGKKFKDRLHKKKDTWYFKKRYLTLAEEYVRRHKKGAIVIGKFLPIIRPFTPVITGTSAMPFSKFFALSLVAIASYTCVFTVTGFLIGSQFPEIKNYLGYILPASIIVALIPVIREVRKKAELER</sequence>
<dbReference type="InterPro" id="IPR032816">
    <property type="entry name" value="VTT_dom"/>
</dbReference>
<protein>
    <submittedName>
        <fullName evidence="9">Membrane-associated protein</fullName>
    </submittedName>
</protein>
<dbReference type="PANTHER" id="PTHR30353:SF0">
    <property type="entry name" value="TRANSMEMBRANE PROTEIN"/>
    <property type="match status" value="1"/>
</dbReference>